<proteinExistence type="predicted"/>
<sequence>MSRFGNLRGGPDGRMTADDEACWNALITQAEAAAADPARSAGGLARTAKAARHACAPGVVTRDNPCVQLSRLSRRFCDETSAGRRALQGELKAAAEAARQALANRAQTNRARRERKDIDG</sequence>
<dbReference type="RefSeq" id="WP_354088661.1">
    <property type="nucleotide sequence ID" value="NZ_JBEPTF010000002.1"/>
</dbReference>
<evidence type="ECO:0000313" key="3">
    <source>
        <dbReference type="Proteomes" id="UP001549313"/>
    </source>
</evidence>
<keyword evidence="3" id="KW-1185">Reference proteome</keyword>
<accession>A0ABV2RAU8</accession>
<gene>
    <name evidence="2" type="ORF">ABIE19_001634</name>
</gene>
<evidence type="ECO:0000256" key="1">
    <source>
        <dbReference type="SAM" id="MobiDB-lite"/>
    </source>
</evidence>
<dbReference type="Proteomes" id="UP001549313">
    <property type="component" value="Unassembled WGS sequence"/>
</dbReference>
<evidence type="ECO:0000313" key="2">
    <source>
        <dbReference type="EMBL" id="MET4683704.1"/>
    </source>
</evidence>
<feature type="region of interest" description="Disordered" evidence="1">
    <location>
        <begin position="100"/>
        <end position="120"/>
    </location>
</feature>
<organism evidence="2 3">
    <name type="scientific">Brevundimonas faecalis</name>
    <dbReference type="NCBI Taxonomy" id="947378"/>
    <lineage>
        <taxon>Bacteria</taxon>
        <taxon>Pseudomonadati</taxon>
        <taxon>Pseudomonadota</taxon>
        <taxon>Alphaproteobacteria</taxon>
        <taxon>Caulobacterales</taxon>
        <taxon>Caulobacteraceae</taxon>
        <taxon>Brevundimonas</taxon>
    </lineage>
</organism>
<protein>
    <submittedName>
        <fullName evidence="2">Uncharacterized protein</fullName>
    </submittedName>
</protein>
<name>A0ABV2RAU8_9CAUL</name>
<comment type="caution">
    <text evidence="2">The sequence shown here is derived from an EMBL/GenBank/DDBJ whole genome shotgun (WGS) entry which is preliminary data.</text>
</comment>
<reference evidence="2 3" key="1">
    <citation type="submission" date="2024-06" db="EMBL/GenBank/DDBJ databases">
        <title>Sorghum-associated microbial communities from plants grown in Nebraska, USA.</title>
        <authorList>
            <person name="Schachtman D."/>
        </authorList>
    </citation>
    <scope>NUCLEOTIDE SEQUENCE [LARGE SCALE GENOMIC DNA]</scope>
    <source>
        <strain evidence="2 3">2814</strain>
    </source>
</reference>
<dbReference type="EMBL" id="JBEPTF010000002">
    <property type="protein sequence ID" value="MET4683704.1"/>
    <property type="molecule type" value="Genomic_DNA"/>
</dbReference>
<feature type="compositionally biased region" description="Low complexity" evidence="1">
    <location>
        <begin position="100"/>
        <end position="109"/>
    </location>
</feature>